<dbReference type="PROSITE" id="PS00633">
    <property type="entry name" value="BROMODOMAIN_1"/>
    <property type="match status" value="1"/>
</dbReference>
<dbReference type="InterPro" id="IPR001487">
    <property type="entry name" value="Bromodomain"/>
</dbReference>
<keyword evidence="7" id="KW-0175">Coiled coil</keyword>
<feature type="domain" description="Bromo" evidence="15">
    <location>
        <begin position="489"/>
        <end position="559"/>
    </location>
</feature>
<evidence type="ECO:0000256" key="9">
    <source>
        <dbReference type="ARBA" id="ARBA00023163"/>
    </source>
</evidence>
<dbReference type="AlphaFoldDB" id="A0A9Q0MJP3"/>
<keyword evidence="6" id="KW-0805">Transcription regulation</keyword>
<dbReference type="InterPro" id="IPR011011">
    <property type="entry name" value="Znf_FYVE_PHD"/>
</dbReference>
<organism evidence="17 18">
    <name type="scientific">Pseudolycoriella hygida</name>
    <dbReference type="NCBI Taxonomy" id="35572"/>
    <lineage>
        <taxon>Eukaryota</taxon>
        <taxon>Metazoa</taxon>
        <taxon>Ecdysozoa</taxon>
        <taxon>Arthropoda</taxon>
        <taxon>Hexapoda</taxon>
        <taxon>Insecta</taxon>
        <taxon>Pterygota</taxon>
        <taxon>Neoptera</taxon>
        <taxon>Endopterygota</taxon>
        <taxon>Diptera</taxon>
        <taxon>Nematocera</taxon>
        <taxon>Sciaroidea</taxon>
        <taxon>Sciaridae</taxon>
        <taxon>Pseudolycoriella</taxon>
    </lineage>
</organism>
<evidence type="ECO:0000256" key="6">
    <source>
        <dbReference type="ARBA" id="ARBA00023015"/>
    </source>
</evidence>
<comment type="subcellular location">
    <subcellularLocation>
        <location evidence="1">Nucleus</location>
    </subcellularLocation>
</comment>
<accession>A0A9Q0MJP3</accession>
<dbReference type="InterPro" id="IPR036427">
    <property type="entry name" value="Bromodomain-like_sf"/>
</dbReference>
<evidence type="ECO:0000256" key="2">
    <source>
        <dbReference type="ARBA" id="ARBA00022553"/>
    </source>
</evidence>
<feature type="compositionally biased region" description="Basic and acidic residues" evidence="14">
    <location>
        <begin position="409"/>
        <end position="426"/>
    </location>
</feature>
<evidence type="ECO:0000256" key="4">
    <source>
        <dbReference type="ARBA" id="ARBA00022771"/>
    </source>
</evidence>
<evidence type="ECO:0000259" key="15">
    <source>
        <dbReference type="PROSITE" id="PS50014"/>
    </source>
</evidence>
<evidence type="ECO:0000256" key="10">
    <source>
        <dbReference type="ARBA" id="ARBA00023242"/>
    </source>
</evidence>
<dbReference type="InterPro" id="IPR001965">
    <property type="entry name" value="Znf_PHD"/>
</dbReference>
<keyword evidence="5" id="KW-0862">Zinc</keyword>
<evidence type="ECO:0000256" key="11">
    <source>
        <dbReference type="ARBA" id="ARBA00068253"/>
    </source>
</evidence>
<evidence type="ECO:0000256" key="5">
    <source>
        <dbReference type="ARBA" id="ARBA00022833"/>
    </source>
</evidence>
<dbReference type="GO" id="GO:0008270">
    <property type="term" value="F:zinc ion binding"/>
    <property type="evidence" value="ECO:0007669"/>
    <property type="project" value="UniProtKB-KW"/>
</dbReference>
<evidence type="ECO:0000256" key="1">
    <source>
        <dbReference type="ARBA" id="ARBA00004123"/>
    </source>
</evidence>
<dbReference type="Pfam" id="PF00439">
    <property type="entry name" value="Bromodomain"/>
    <property type="match status" value="1"/>
</dbReference>
<dbReference type="CDD" id="cd15489">
    <property type="entry name" value="PHD_SF"/>
    <property type="match status" value="1"/>
</dbReference>
<feature type="compositionally biased region" description="Acidic residues" evidence="14">
    <location>
        <begin position="388"/>
        <end position="398"/>
    </location>
</feature>
<dbReference type="GO" id="GO:0008623">
    <property type="term" value="C:CHRAC"/>
    <property type="evidence" value="ECO:0007669"/>
    <property type="project" value="TreeGrafter"/>
</dbReference>
<keyword evidence="3" id="KW-0479">Metal-binding</keyword>
<dbReference type="GO" id="GO:0003677">
    <property type="term" value="F:DNA binding"/>
    <property type="evidence" value="ECO:0007669"/>
    <property type="project" value="TreeGrafter"/>
</dbReference>
<evidence type="ECO:0000256" key="8">
    <source>
        <dbReference type="ARBA" id="ARBA00023117"/>
    </source>
</evidence>
<feature type="non-terminal residue" evidence="17">
    <location>
        <position position="1"/>
    </location>
</feature>
<feature type="domain" description="PHD-type" evidence="16">
    <location>
        <begin position="313"/>
        <end position="360"/>
    </location>
</feature>
<dbReference type="SMART" id="SM00297">
    <property type="entry name" value="BROMO"/>
    <property type="match status" value="1"/>
</dbReference>
<evidence type="ECO:0000256" key="14">
    <source>
        <dbReference type="SAM" id="MobiDB-lite"/>
    </source>
</evidence>
<evidence type="ECO:0000313" key="17">
    <source>
        <dbReference type="EMBL" id="KAJ6622008.1"/>
    </source>
</evidence>
<comment type="caution">
    <text evidence="17">The sequence shown here is derived from an EMBL/GenBank/DDBJ whole genome shotgun (WGS) entry which is preliminary data.</text>
</comment>
<feature type="domain" description="PHD-type" evidence="16">
    <location>
        <begin position="211"/>
        <end position="261"/>
    </location>
</feature>
<dbReference type="SUPFAM" id="SSF57903">
    <property type="entry name" value="FYVE/PHD zinc finger"/>
    <property type="match status" value="2"/>
</dbReference>
<feature type="region of interest" description="Disordered" evidence="14">
    <location>
        <begin position="374"/>
        <end position="469"/>
    </location>
</feature>
<dbReference type="InterPro" id="IPR013083">
    <property type="entry name" value="Znf_RING/FYVE/PHD"/>
</dbReference>
<dbReference type="SUPFAM" id="SSF47370">
    <property type="entry name" value="Bromodomain"/>
    <property type="match status" value="1"/>
</dbReference>
<dbReference type="GO" id="GO:0031445">
    <property type="term" value="P:regulation of heterochromatin formation"/>
    <property type="evidence" value="ECO:0007669"/>
    <property type="project" value="TreeGrafter"/>
</dbReference>
<dbReference type="PRINTS" id="PR00503">
    <property type="entry name" value="BROMODOMAIN"/>
</dbReference>
<name>A0A9Q0MJP3_9DIPT</name>
<dbReference type="Gene3D" id="1.20.920.10">
    <property type="entry name" value="Bromodomain-like"/>
    <property type="match status" value="1"/>
</dbReference>
<dbReference type="Pfam" id="PF00628">
    <property type="entry name" value="PHD"/>
    <property type="match status" value="1"/>
</dbReference>
<dbReference type="GO" id="GO:0006355">
    <property type="term" value="P:regulation of DNA-templated transcription"/>
    <property type="evidence" value="ECO:0007669"/>
    <property type="project" value="TreeGrafter"/>
</dbReference>
<proteinExistence type="predicted"/>
<dbReference type="PANTHER" id="PTHR46510:SF1">
    <property type="entry name" value="BROMODOMAIN ADJACENT TO ZINC FINGER DOMAIN PROTEIN 1A"/>
    <property type="match status" value="1"/>
</dbReference>
<dbReference type="GO" id="GO:0000228">
    <property type="term" value="C:nuclear chromosome"/>
    <property type="evidence" value="ECO:0007669"/>
    <property type="project" value="TreeGrafter"/>
</dbReference>
<keyword evidence="9" id="KW-0804">Transcription</keyword>
<dbReference type="EMBL" id="WJQU01003808">
    <property type="protein sequence ID" value="KAJ6622008.1"/>
    <property type="molecule type" value="Genomic_DNA"/>
</dbReference>
<dbReference type="FunFam" id="3.30.40.10:FF:000300">
    <property type="entry name" value="Bromodomain adjacent to zinc finger domain protein 1A"/>
    <property type="match status" value="1"/>
</dbReference>
<dbReference type="GO" id="GO:0006338">
    <property type="term" value="P:chromatin remodeling"/>
    <property type="evidence" value="ECO:0007669"/>
    <property type="project" value="InterPro"/>
</dbReference>
<dbReference type="Gene3D" id="3.30.40.10">
    <property type="entry name" value="Zinc/RING finger domain, C3HC4 (zinc finger)"/>
    <property type="match status" value="2"/>
</dbReference>
<dbReference type="InterPro" id="IPR019787">
    <property type="entry name" value="Znf_PHD-finger"/>
</dbReference>
<protein>
    <recommendedName>
        <fullName evidence="11">Bromodomain adjacent to zinc finger domain protein 1A</fullName>
    </recommendedName>
</protein>
<gene>
    <name evidence="17" type="primary">baz1a</name>
    <name evidence="17" type="ORF">Bhyg_17064</name>
</gene>
<keyword evidence="2" id="KW-0597">Phosphoprotein</keyword>
<dbReference type="PROSITE" id="PS50014">
    <property type="entry name" value="BROMODOMAIN_2"/>
    <property type="match status" value="1"/>
</dbReference>
<evidence type="ECO:0000256" key="12">
    <source>
        <dbReference type="PROSITE-ProRule" id="PRU00035"/>
    </source>
</evidence>
<evidence type="ECO:0000313" key="18">
    <source>
        <dbReference type="Proteomes" id="UP001151699"/>
    </source>
</evidence>
<dbReference type="PROSITE" id="PS50016">
    <property type="entry name" value="ZF_PHD_2"/>
    <property type="match status" value="2"/>
</dbReference>
<dbReference type="GO" id="GO:0045740">
    <property type="term" value="P:positive regulation of DNA replication"/>
    <property type="evidence" value="ECO:0007669"/>
    <property type="project" value="TreeGrafter"/>
</dbReference>
<dbReference type="SMART" id="SM00249">
    <property type="entry name" value="PHD"/>
    <property type="match status" value="2"/>
</dbReference>
<reference evidence="17" key="1">
    <citation type="submission" date="2022-07" db="EMBL/GenBank/DDBJ databases">
        <authorList>
            <person name="Trinca V."/>
            <person name="Uliana J.V.C."/>
            <person name="Torres T.T."/>
            <person name="Ward R.J."/>
            <person name="Monesi N."/>
        </authorList>
    </citation>
    <scope>NUCLEOTIDE SEQUENCE</scope>
    <source>
        <strain evidence="17">HSMRA1968</strain>
        <tissue evidence="17">Whole embryos</tissue>
    </source>
</reference>
<evidence type="ECO:0000256" key="3">
    <source>
        <dbReference type="ARBA" id="ARBA00022723"/>
    </source>
</evidence>
<keyword evidence="4 13" id="KW-0863">Zinc-finger</keyword>
<dbReference type="PANTHER" id="PTHR46510">
    <property type="entry name" value="BROMODOMAIN ADJACENT TO ZINC FINGER DOMAIN PROTEIN 1A"/>
    <property type="match status" value="1"/>
</dbReference>
<evidence type="ECO:0000259" key="16">
    <source>
        <dbReference type="PROSITE" id="PS50016"/>
    </source>
</evidence>
<keyword evidence="8 12" id="KW-0103">Bromodomain</keyword>
<dbReference type="InterPro" id="IPR018359">
    <property type="entry name" value="Bromodomain_CS"/>
</dbReference>
<dbReference type="InterPro" id="IPR047171">
    <property type="entry name" value="BAZ1A"/>
</dbReference>
<sequence>SYKNANMTFPRGTEIPHVIEAKLVEAILEMEMNVQTGHLGSIRVKDRLAWRDALERFEYDKQCDGLSWGPGHQFQEGKKLLNGSSGVDDTKKNVFDDLTALLGNTADVDMDVSIDDGISVHTSTQNQIKVHGYASALLQIAQGVEPGFLKPPFGYLKELKDKQQQEKLLKSGRENLEMWFVSLMNTTSFSQVFLHYNVLHDSIKWHKSSLNATCIFCRRRSDPDKMLLCDGCNAGKHLFCFKPKLTKVPEEDWFCEKCKAPEKKVQKKSKAADKRKIFKEDSDDSHVTSSESEAEDGEDAFYRVLTPSEGEAEGTCTTCNKPGLVLQSCETCYREVHLECAKPPLKIRSKKWYCNFCKAKTDFKEMKEEAVQRKRKRKAAKQPKVEQDNETDSDDSDEVIASKVRRLERRKETDDDDRESKSEINGKNKRGRRRKQDEQSTEPSSRRNSRRIDDEDTNKTNGTSRRSRRAGDDLLLDNVVLYGLLTDIKNHKDSWPFDRPVNKAEVPDYYNVIRRPMDFAKIKSKLNLGEYSSNYDFMSDIQLVFTNCDLYNVSDSEIYQSGLNLEKFIQKRCLELNLPFRRSEMLEDSNEPKRKSKKT</sequence>
<evidence type="ECO:0000256" key="7">
    <source>
        <dbReference type="ARBA" id="ARBA00023054"/>
    </source>
</evidence>
<dbReference type="Proteomes" id="UP001151699">
    <property type="component" value="Unassembled WGS sequence"/>
</dbReference>
<dbReference type="OrthoDB" id="332390at2759"/>
<evidence type="ECO:0000256" key="13">
    <source>
        <dbReference type="PROSITE-ProRule" id="PRU00146"/>
    </source>
</evidence>
<keyword evidence="18" id="KW-1185">Reference proteome</keyword>
<keyword evidence="10" id="KW-0539">Nucleus</keyword>